<dbReference type="EMBL" id="CDHN01000004">
    <property type="protein sequence ID" value="CEJ91651.1"/>
    <property type="molecule type" value="Genomic_DNA"/>
</dbReference>
<evidence type="ECO:0008006" key="4">
    <source>
        <dbReference type="Google" id="ProtNLM"/>
    </source>
</evidence>
<accession>A0A0A1T394</accession>
<dbReference type="PANTHER" id="PTHR46128:SF329">
    <property type="entry name" value="MITOCHONDRIAL GROUP I INTRON SPLICING FACTOR DMR1"/>
    <property type="match status" value="1"/>
</dbReference>
<evidence type="ECO:0000256" key="1">
    <source>
        <dbReference type="ARBA" id="ARBA00007626"/>
    </source>
</evidence>
<gene>
    <name evidence="2" type="ORF">VHEMI07353</name>
</gene>
<evidence type="ECO:0000313" key="3">
    <source>
        <dbReference type="Proteomes" id="UP000039046"/>
    </source>
</evidence>
<dbReference type="InterPro" id="IPR050872">
    <property type="entry name" value="PPR_P_subfamily"/>
</dbReference>
<dbReference type="Proteomes" id="UP000039046">
    <property type="component" value="Unassembled WGS sequence"/>
</dbReference>
<reference evidence="2 3" key="1">
    <citation type="journal article" date="2015" name="Genome Announc.">
        <title>Draft Genome Sequence and Gene Annotation of the Entomopathogenic Fungus Verticillium hemipterigenum.</title>
        <authorList>
            <person name="Horn F."/>
            <person name="Habel A."/>
            <person name="Scharf D.H."/>
            <person name="Dworschak J."/>
            <person name="Brakhage A.A."/>
            <person name="Guthke R."/>
            <person name="Hertweck C."/>
            <person name="Linde J."/>
        </authorList>
    </citation>
    <scope>NUCLEOTIDE SEQUENCE [LARGE SCALE GENOMIC DNA]</scope>
</reference>
<protein>
    <recommendedName>
        <fullName evidence="4">Complex I intermediate-associated protein 84</fullName>
    </recommendedName>
</protein>
<evidence type="ECO:0000313" key="2">
    <source>
        <dbReference type="EMBL" id="CEJ91651.1"/>
    </source>
</evidence>
<dbReference type="Gene3D" id="1.25.40.10">
    <property type="entry name" value="Tetratricopeptide repeat domain"/>
    <property type="match status" value="1"/>
</dbReference>
<organism evidence="2 3">
    <name type="scientific">[Torrubiella] hemipterigena</name>
    <dbReference type="NCBI Taxonomy" id="1531966"/>
    <lineage>
        <taxon>Eukaryota</taxon>
        <taxon>Fungi</taxon>
        <taxon>Dikarya</taxon>
        <taxon>Ascomycota</taxon>
        <taxon>Pezizomycotina</taxon>
        <taxon>Sordariomycetes</taxon>
        <taxon>Hypocreomycetidae</taxon>
        <taxon>Hypocreales</taxon>
        <taxon>Clavicipitaceae</taxon>
        <taxon>Clavicipitaceae incertae sedis</taxon>
        <taxon>'Torrubiella' clade</taxon>
    </lineage>
</organism>
<keyword evidence="3" id="KW-1185">Reference proteome</keyword>
<dbReference type="PANTHER" id="PTHR46128">
    <property type="entry name" value="MITOCHONDRIAL GROUP I INTRON SPLICING FACTOR CCM1"/>
    <property type="match status" value="1"/>
</dbReference>
<comment type="similarity">
    <text evidence="1">Belongs to the PPR family. P subfamily.</text>
</comment>
<name>A0A0A1T394_9HYPO</name>
<dbReference type="HOGENOM" id="CLU_019319_0_0_1"/>
<dbReference type="OrthoDB" id="185373at2759"/>
<proteinExistence type="inferred from homology"/>
<sequence>MRANFARHGRRLFVHRPRGPSCAVFAAPARRRHVPTSTIYYDSRRTLFNLFFQKPPRDVRDPEYEPGWQQITVWTSRMLDRVRPPPRKELIESWRKLMESKIRHNMPFNSTQAQQCRDLIEYLAHPSKSDRNVKPLSSVDLAMTRQVLLKINPIERTEHHVALARTLYDIWSSGNFTGKPRPQELQWSFLVRALSEYGRSEEALRLMYEKWDDSSYFERITQEDNLLEFVVQGLARDGCDELLVQLLDKAESSGIAYTAVLQDIVVKHFAEKNNIEETKKWFTKEIQQKRRRPTVYRTVASFAKRNGLQDWAIPFFLELGESQPRKQYWDVLLQAILLMGKSLTEVEAMMSHMVDFDKPISPDIATINGLLTVAAELNDAGLSIQLCTLMSKLGLSADGETALRRMALNLRSGNLDDIPADYDQVKYLQPWDNDSSAHLYGEFRELVNEYFIALTKQVPPNFQLISALLVSVEEELLRLEPSTVASTCIRFLENDQHFDVMDAVSMHCFKYSDPEREIVQDAFVKFCVDPGTSTQRAWDSYQILHQLFSDTSFERRMQLLSSFFARKRSDMACQVFRHMRQHANKEYHPRMSTYLECFEGLAKYSDAEALEAVHNMMKMDTTIQPDTKLYTALMFAFASCEKPLIAIDYWHQITGSKQGPSYASLEAIFYTLERRSGGHKQAREIWDRIERMDLDIPASVYNAYIGAIAGSGVEKEVRNAITKMPAVVGCEPEGMTLAIAYNALPGQQLQRSFMGWASEQYPETWKVPMKIGRRQNELGLCQFKIKREFKA</sequence>
<dbReference type="STRING" id="1531966.A0A0A1T394"/>
<dbReference type="AlphaFoldDB" id="A0A0A1T394"/>
<dbReference type="InterPro" id="IPR011990">
    <property type="entry name" value="TPR-like_helical_dom_sf"/>
</dbReference>